<dbReference type="Gene3D" id="1.20.5.110">
    <property type="match status" value="1"/>
</dbReference>
<dbReference type="GO" id="GO:0016746">
    <property type="term" value="F:acyltransferase activity"/>
    <property type="evidence" value="ECO:0007669"/>
    <property type="project" value="InterPro"/>
</dbReference>
<dbReference type="STRING" id="543379.A0A232EY42"/>
<evidence type="ECO:0000256" key="8">
    <source>
        <dbReference type="ARBA" id="ARBA00025256"/>
    </source>
</evidence>
<keyword evidence="5" id="KW-0564">Palmitate</keyword>
<name>A0A232EY42_9HYME</name>
<comment type="subcellular location">
    <subcellularLocation>
        <location evidence="9">Cytoplasmic vesicle membrane</location>
        <topology evidence="9">Lipid-anchor</topology>
        <orientation evidence="9">Cytoplasmic side</orientation>
    </subcellularLocation>
    <subcellularLocation>
        <location evidence="1">Golgi apparatus membrane</location>
        <topology evidence="1">Lipid-anchor</topology>
        <orientation evidence="1">Cytoplasmic side</orientation>
    </subcellularLocation>
</comment>
<evidence type="ECO:0000256" key="9">
    <source>
        <dbReference type="ARBA" id="ARBA00025701"/>
    </source>
</evidence>
<comment type="similarity">
    <text evidence="2">Belongs to the synaptobrevin family.</text>
</comment>
<comment type="function">
    <text evidence="8">Vesicular soluble NSF attachment protein receptor (v-SNARE) mediating vesicle docking and fusion to a specific acceptor cellular compartment. Functions in endoplasmic reticulum to Golgi transport; as part of a SNARE complex composed of GOSR1, GOSR2 and STX5. Functions in early/recycling endosome to TGN transport; as part of a SNARE complex composed of BET1L, GOSR1 and STX5. Has a S-palmitoyl transferase activity.</text>
</comment>
<evidence type="ECO:0000256" key="3">
    <source>
        <dbReference type="ARBA" id="ARBA00022481"/>
    </source>
</evidence>
<keyword evidence="3" id="KW-0488">Methylation</keyword>
<evidence type="ECO:0000256" key="4">
    <source>
        <dbReference type="ARBA" id="ARBA00023136"/>
    </source>
</evidence>
<keyword evidence="11" id="KW-0812">Transmembrane</keyword>
<evidence type="ECO:0000256" key="1">
    <source>
        <dbReference type="ARBA" id="ARBA00004444"/>
    </source>
</evidence>
<dbReference type="Pfam" id="PF16076">
    <property type="entry name" value="Acyltransf_C"/>
    <property type="match status" value="1"/>
</dbReference>
<dbReference type="CDD" id="cd15867">
    <property type="entry name" value="R-SNARE_YKT6"/>
    <property type="match status" value="1"/>
</dbReference>
<dbReference type="PROSITE" id="PS50892">
    <property type="entry name" value="V_SNARE"/>
    <property type="match status" value="1"/>
</dbReference>
<gene>
    <name evidence="14" type="ORF">TSAR_010887</name>
</gene>
<protein>
    <recommendedName>
        <fullName evidence="16">Phospholipid/glycerol acyltransferase domain-containing protein</fullName>
    </recommendedName>
</protein>
<dbReference type="PANTHER" id="PTHR45806:SF1">
    <property type="entry name" value="SYNAPTOBREVIN HOMOLOG YKT6"/>
    <property type="match status" value="1"/>
</dbReference>
<dbReference type="AlphaFoldDB" id="A0A232EY42"/>
<keyword evidence="10" id="KW-0175">Coiled coil</keyword>
<dbReference type="SMART" id="SM00563">
    <property type="entry name" value="PlsC"/>
    <property type="match status" value="1"/>
</dbReference>
<dbReference type="OrthoDB" id="5920068at2759"/>
<evidence type="ECO:0000256" key="6">
    <source>
        <dbReference type="ARBA" id="ARBA00023288"/>
    </source>
</evidence>
<dbReference type="GO" id="GO:0006888">
    <property type="term" value="P:endoplasmic reticulum to Golgi vesicle-mediated transport"/>
    <property type="evidence" value="ECO:0007669"/>
    <property type="project" value="TreeGrafter"/>
</dbReference>
<feature type="domain" description="V-SNARE coiled-coil homology" evidence="13">
    <location>
        <begin position="537"/>
        <end position="597"/>
    </location>
</feature>
<dbReference type="InterPro" id="IPR032098">
    <property type="entry name" value="Acyltransf_C"/>
</dbReference>
<dbReference type="PANTHER" id="PTHR45806">
    <property type="entry name" value="SYNAPTOBREVIN HOMOLOG YKT6"/>
    <property type="match status" value="1"/>
</dbReference>
<dbReference type="Proteomes" id="UP000215335">
    <property type="component" value="Unassembled WGS sequence"/>
</dbReference>
<dbReference type="FunFam" id="1.20.5.110:FF:000020">
    <property type="entry name" value="synaptobrevin homolog YKT6"/>
    <property type="match status" value="1"/>
</dbReference>
<keyword evidence="6" id="KW-0449">Lipoprotein</keyword>
<evidence type="ECO:0000256" key="7">
    <source>
        <dbReference type="ARBA" id="ARBA00023289"/>
    </source>
</evidence>
<dbReference type="InterPro" id="IPR010908">
    <property type="entry name" value="Longin_dom"/>
</dbReference>
<keyword evidence="11" id="KW-1133">Transmembrane helix</keyword>
<evidence type="ECO:0000256" key="10">
    <source>
        <dbReference type="PROSITE-ProRule" id="PRU00290"/>
    </source>
</evidence>
<evidence type="ECO:0000256" key="2">
    <source>
        <dbReference type="ARBA" id="ARBA00008025"/>
    </source>
</evidence>
<dbReference type="GO" id="GO:0000139">
    <property type="term" value="C:Golgi membrane"/>
    <property type="evidence" value="ECO:0007669"/>
    <property type="project" value="UniProtKB-SubCell"/>
</dbReference>
<evidence type="ECO:0000256" key="11">
    <source>
        <dbReference type="SAM" id="Phobius"/>
    </source>
</evidence>
<dbReference type="SUPFAM" id="SSF58038">
    <property type="entry name" value="SNARE fusion complex"/>
    <property type="match status" value="1"/>
</dbReference>
<proteinExistence type="inferred from homology"/>
<keyword evidence="4 11" id="KW-0472">Membrane</keyword>
<dbReference type="Gene3D" id="3.30.450.50">
    <property type="entry name" value="Longin domain"/>
    <property type="match status" value="1"/>
</dbReference>
<keyword evidence="15" id="KW-1185">Reference proteome</keyword>
<accession>A0A232EY42</accession>
<dbReference type="SUPFAM" id="SSF64356">
    <property type="entry name" value="SNARE-like"/>
    <property type="match status" value="1"/>
</dbReference>
<dbReference type="SMART" id="SM01270">
    <property type="entry name" value="Longin"/>
    <property type="match status" value="1"/>
</dbReference>
<dbReference type="EMBL" id="NNAY01001679">
    <property type="protein sequence ID" value="OXU23243.1"/>
    <property type="molecule type" value="Genomic_DNA"/>
</dbReference>
<dbReference type="Pfam" id="PF00957">
    <property type="entry name" value="Synaptobrevin"/>
    <property type="match status" value="1"/>
</dbReference>
<dbReference type="CDD" id="cd14824">
    <property type="entry name" value="Longin"/>
    <property type="match status" value="1"/>
</dbReference>
<dbReference type="InterPro" id="IPR045848">
    <property type="entry name" value="R-SNARE_YKT6"/>
</dbReference>
<evidence type="ECO:0000259" key="12">
    <source>
        <dbReference type="PROSITE" id="PS50859"/>
    </source>
</evidence>
<evidence type="ECO:0000259" key="13">
    <source>
        <dbReference type="PROSITE" id="PS50892"/>
    </source>
</evidence>
<feature type="domain" description="Longin" evidence="12">
    <location>
        <begin position="407"/>
        <end position="526"/>
    </location>
</feature>
<dbReference type="Pfam" id="PF13774">
    <property type="entry name" value="Longin"/>
    <property type="match status" value="1"/>
</dbReference>
<dbReference type="InterPro" id="IPR011012">
    <property type="entry name" value="Longin-like_dom_sf"/>
</dbReference>
<evidence type="ECO:0000256" key="5">
    <source>
        <dbReference type="ARBA" id="ARBA00023139"/>
    </source>
</evidence>
<dbReference type="CDD" id="cd07990">
    <property type="entry name" value="LPLAT_LCLAT1-like"/>
    <property type="match status" value="1"/>
</dbReference>
<dbReference type="GO" id="GO:0005484">
    <property type="term" value="F:SNAP receptor activity"/>
    <property type="evidence" value="ECO:0007669"/>
    <property type="project" value="TreeGrafter"/>
</dbReference>
<feature type="transmembrane region" description="Helical" evidence="11">
    <location>
        <begin position="97"/>
        <end position="117"/>
    </location>
</feature>
<feature type="transmembrane region" description="Helical" evidence="11">
    <location>
        <begin position="58"/>
        <end position="77"/>
    </location>
</feature>
<reference evidence="14 15" key="1">
    <citation type="journal article" date="2017" name="Curr. Biol.">
        <title>The Evolution of Venom by Co-option of Single-Copy Genes.</title>
        <authorList>
            <person name="Martinson E.O."/>
            <person name="Mrinalini"/>
            <person name="Kelkar Y.D."/>
            <person name="Chang C.H."/>
            <person name="Werren J.H."/>
        </authorList>
    </citation>
    <scope>NUCLEOTIDE SEQUENCE [LARGE SCALE GENOMIC DNA]</scope>
    <source>
        <strain evidence="14 15">Alberta</strain>
        <tissue evidence="14">Whole body</tissue>
    </source>
</reference>
<dbReference type="InterPro" id="IPR002123">
    <property type="entry name" value="Plipid/glycerol_acylTrfase"/>
</dbReference>
<evidence type="ECO:0000313" key="14">
    <source>
        <dbReference type="EMBL" id="OXU23243.1"/>
    </source>
</evidence>
<dbReference type="PROSITE" id="PS50859">
    <property type="entry name" value="LONGIN"/>
    <property type="match status" value="1"/>
</dbReference>
<dbReference type="SUPFAM" id="SSF69593">
    <property type="entry name" value="Glycerol-3-phosphate (1)-acyltransferase"/>
    <property type="match status" value="1"/>
</dbReference>
<dbReference type="GO" id="GO:0030659">
    <property type="term" value="C:cytoplasmic vesicle membrane"/>
    <property type="evidence" value="ECO:0007669"/>
    <property type="project" value="UniProtKB-SubCell"/>
</dbReference>
<organism evidence="14 15">
    <name type="scientific">Trichomalopsis sarcophagae</name>
    <dbReference type="NCBI Taxonomy" id="543379"/>
    <lineage>
        <taxon>Eukaryota</taxon>
        <taxon>Metazoa</taxon>
        <taxon>Ecdysozoa</taxon>
        <taxon>Arthropoda</taxon>
        <taxon>Hexapoda</taxon>
        <taxon>Insecta</taxon>
        <taxon>Pterygota</taxon>
        <taxon>Neoptera</taxon>
        <taxon>Endopterygota</taxon>
        <taxon>Hymenoptera</taxon>
        <taxon>Apocrita</taxon>
        <taxon>Proctotrupomorpha</taxon>
        <taxon>Chalcidoidea</taxon>
        <taxon>Pteromalidae</taxon>
        <taxon>Pteromalinae</taxon>
        <taxon>Trichomalopsis</taxon>
    </lineage>
</organism>
<keyword evidence="7" id="KW-0636">Prenylation</keyword>
<evidence type="ECO:0000313" key="15">
    <source>
        <dbReference type="Proteomes" id="UP000215335"/>
    </source>
</evidence>
<sequence>MSGESEVNAASARPPYNSSFPSSKMNAVETTTSTLLADSAFLRLLITLGNFLKCVARIGFVLVNNMYCIPTYVIWMMLLSPVKVYYPQIYWRIEGLFFHWLLAMVSMWTWSAGYDVIEQGDDINRIISDRTLVIANHQSTGDVPILMTTFNAKPNALPNLMWIMDRVFKFTNFGIVSLLHKDFFISSGRKRREESLRQLEKHLKEAYIPLERKWMVLFPEGGFLCKRRETSQKYAKKNNLPILENVSLPRVGALQTIFDVVGPVQNNNSSEQQLNSRTNMAVTKPEIRWILDITIAYPQGKPLDLPTIITGSRPPCETVLFYRLFPTSMVPKEPEQLSRWLYDRWAEKEALLENFYKHGTFVGTQPLEPEDSKIQQDPLRFLVLHLFFMTSSYIHYNRMVKLYALTILYKGPTSATALKTAYDVDSFSYFQRGSVREFMAFVSKTITERTQIAARQSVKEGEYMCHVYVRGDSLAGVLISDHEYPNRVSHTLITRVLDEFAAKYPAHTWPTLREATTDFQQVNVYLAKYQNPREADALTKMQEDLDETKIILHNTLEAVLQRGEKLDDLVQKSEGLSIQSKAFYKTARKTNSCCSLTA</sequence>
<evidence type="ECO:0008006" key="16">
    <source>
        <dbReference type="Google" id="ProtNLM"/>
    </source>
</evidence>
<comment type="caution">
    <text evidence="14">The sequence shown here is derived from an EMBL/GenBank/DDBJ whole genome shotgun (WGS) entry which is preliminary data.</text>
</comment>
<dbReference type="InterPro" id="IPR042855">
    <property type="entry name" value="V_SNARE_CC"/>
</dbReference>
<dbReference type="Pfam" id="PF01553">
    <property type="entry name" value="Acyltransferase"/>
    <property type="match status" value="1"/>
</dbReference>